<reference evidence="1" key="1">
    <citation type="journal article" date="2019" name="MBio">
        <title>Virus Genomes from Deep Sea Sediments Expand the Ocean Megavirome and Support Independent Origins of Viral Gigantism.</title>
        <authorList>
            <person name="Backstrom D."/>
            <person name="Yutin N."/>
            <person name="Jorgensen S.L."/>
            <person name="Dharamshi J."/>
            <person name="Homa F."/>
            <person name="Zaremba-Niedwiedzka K."/>
            <person name="Spang A."/>
            <person name="Wolf Y.I."/>
            <person name="Koonin E.V."/>
            <person name="Ettema T.J."/>
        </authorList>
    </citation>
    <scope>NUCLEOTIDE SEQUENCE</scope>
</reference>
<protein>
    <submittedName>
        <fullName evidence="1">Uncharacterized protein</fullName>
    </submittedName>
</protein>
<evidence type="ECO:0000313" key="1">
    <source>
        <dbReference type="EMBL" id="QBK85902.1"/>
    </source>
</evidence>
<dbReference type="EMBL" id="MK500328">
    <property type="protein sequence ID" value="QBK85902.1"/>
    <property type="molecule type" value="Genomic_DNA"/>
</dbReference>
<gene>
    <name evidence="1" type="ORF">LCMAC101_04970</name>
</gene>
<proteinExistence type="predicted"/>
<organism evidence="1">
    <name type="scientific">Marseillevirus LCMAC101</name>
    <dbReference type="NCBI Taxonomy" id="2506602"/>
    <lineage>
        <taxon>Viruses</taxon>
        <taxon>Varidnaviria</taxon>
        <taxon>Bamfordvirae</taxon>
        <taxon>Nucleocytoviricota</taxon>
        <taxon>Megaviricetes</taxon>
        <taxon>Pimascovirales</taxon>
        <taxon>Pimascovirales incertae sedis</taxon>
        <taxon>Marseilleviridae</taxon>
    </lineage>
</organism>
<accession>A0A481YRS2</accession>
<sequence length="334" mass="38051">MVFIGILLVTLVVWKTWKPQPEKYTIKKKKKEKNKKKKENIIIGTEQFRIFNYLKKAIRLEVLTSDDDGVTTKEPETLVENIPAGESVKINKAQVDYYMRQGHHVKVYVKDIQRPGKIPQEELFADDVFSRLPKNETIKGFHIGMITNRWVSTSSDDSSNWVLPNAIQSQPWIKIHNHTDRYIALNNNINISPRGQLRYSGRHNFGVPLGTIFVDQDGIFPDYQYTVPNTDIYYGVISDVQQPLNGGYQMDSVFLDNSFLPQWSFQNGWVGGPANPGIPLGFLPRNGPPVPDVNEWGEVLSKPGEVFQGHFPADDSSLDALNPLKEKCLQQIQQ</sequence>
<name>A0A481YRS2_9VIRU</name>